<evidence type="ECO:0000256" key="1">
    <source>
        <dbReference type="ARBA" id="ARBA00006138"/>
    </source>
</evidence>
<dbReference type="AlphaFoldDB" id="A0AAV5QZP1"/>
<evidence type="ECO:0000256" key="6">
    <source>
        <dbReference type="RuleBase" id="RU364010"/>
    </source>
</evidence>
<gene>
    <name evidence="7" type="ORF">DAPK24_008220</name>
</gene>
<dbReference type="CDD" id="cd14785">
    <property type="entry name" value="V-ATPase_C"/>
    <property type="match status" value="1"/>
</dbReference>
<dbReference type="Gene3D" id="3.30.70.1180">
    <property type="entry name" value="Vacuolar atp synthase subunit c, domain 1"/>
    <property type="match status" value="1"/>
</dbReference>
<dbReference type="EMBL" id="BTGB01000001">
    <property type="protein sequence ID" value="GMM44247.1"/>
    <property type="molecule type" value="Genomic_DNA"/>
</dbReference>
<dbReference type="Gene3D" id="3.30.70.100">
    <property type="match status" value="1"/>
</dbReference>
<evidence type="ECO:0000313" key="7">
    <source>
        <dbReference type="EMBL" id="GMM44247.1"/>
    </source>
</evidence>
<proteinExistence type="inferred from homology"/>
<organism evidence="7 8">
    <name type="scientific">Pichia kluyveri</name>
    <name type="common">Yeast</name>
    <dbReference type="NCBI Taxonomy" id="36015"/>
    <lineage>
        <taxon>Eukaryota</taxon>
        <taxon>Fungi</taxon>
        <taxon>Dikarya</taxon>
        <taxon>Ascomycota</taxon>
        <taxon>Saccharomycotina</taxon>
        <taxon>Pichiomycetes</taxon>
        <taxon>Pichiales</taxon>
        <taxon>Pichiaceae</taxon>
        <taxon>Pichia</taxon>
    </lineage>
</organism>
<dbReference type="Pfam" id="PF03223">
    <property type="entry name" value="V-ATPase_C"/>
    <property type="match status" value="1"/>
</dbReference>
<dbReference type="PANTHER" id="PTHR10137:SF0">
    <property type="entry name" value="V-TYPE PROTON ATPASE SUBUNIT C"/>
    <property type="match status" value="1"/>
</dbReference>
<accession>A0AAV5QZP1</accession>
<evidence type="ECO:0000256" key="5">
    <source>
        <dbReference type="ARBA" id="ARBA00053565"/>
    </source>
</evidence>
<dbReference type="GO" id="GO:0000221">
    <property type="term" value="C:vacuolar proton-transporting V-type ATPase, V1 domain"/>
    <property type="evidence" value="ECO:0007669"/>
    <property type="project" value="TreeGrafter"/>
</dbReference>
<evidence type="ECO:0000313" key="8">
    <source>
        <dbReference type="Proteomes" id="UP001378960"/>
    </source>
</evidence>
<evidence type="ECO:0000256" key="4">
    <source>
        <dbReference type="ARBA" id="ARBA00023065"/>
    </source>
</evidence>
<keyword evidence="3 6" id="KW-0375">Hydrogen ion transport</keyword>
<evidence type="ECO:0000256" key="2">
    <source>
        <dbReference type="ARBA" id="ARBA00022448"/>
    </source>
</evidence>
<sequence>MSYILLSLPESNSDNESNLNFFENNLNLNSKNINKINLPVFKIGTLDSLILQSEELSKLDNQLNLSIIKSLEILNSLLGDSTSTQLNLKIDNQLKSSYLEKFQWKNSIYRIEKSIDELINLISNNSIQLDNDLRNSYSNYINIKNNLINLKRKQNGDLSIKSLHEIVKKDDFIQNSDYLKTILLAIPNSIENEFLNTYETISKFVVPRSANLISKDNEFSLYSVIIFKKFENEFLHASRENKWIPRDFTYNDSTINKLKDEFNNLLIDENNLKNDILRLSREAYSIISIDYYHIKFLRSFVESVLRYGLPPNFNYYLIKIDNIKNLDLIYNQCIKKFSYLAGNAFSIDNNGNLLNDSKLNDYSNIVDTNYEPFVIYKIDLL</sequence>
<comment type="similarity">
    <text evidence="1 6">Belongs to the V-ATPase C subunit family.</text>
</comment>
<reference evidence="7 8" key="1">
    <citation type="journal article" date="2023" name="Elife">
        <title>Identification of key yeast species and microbe-microbe interactions impacting larval growth of Drosophila in the wild.</title>
        <authorList>
            <person name="Mure A."/>
            <person name="Sugiura Y."/>
            <person name="Maeda R."/>
            <person name="Honda K."/>
            <person name="Sakurai N."/>
            <person name="Takahashi Y."/>
            <person name="Watada M."/>
            <person name="Katoh T."/>
            <person name="Gotoh A."/>
            <person name="Gotoh Y."/>
            <person name="Taniguchi I."/>
            <person name="Nakamura K."/>
            <person name="Hayashi T."/>
            <person name="Katayama T."/>
            <person name="Uemura T."/>
            <person name="Hattori Y."/>
        </authorList>
    </citation>
    <scope>NUCLEOTIDE SEQUENCE [LARGE SCALE GENOMIC DNA]</scope>
    <source>
        <strain evidence="7 8">PK-24</strain>
    </source>
</reference>
<dbReference type="GO" id="GO:0046961">
    <property type="term" value="F:proton-transporting ATPase activity, rotational mechanism"/>
    <property type="evidence" value="ECO:0007669"/>
    <property type="project" value="InterPro"/>
</dbReference>
<protein>
    <recommendedName>
        <fullName evidence="6">V-type proton ATPase subunit C</fullName>
    </recommendedName>
</protein>
<comment type="function">
    <text evidence="6">Subunit of the V1 complex of vacuolar(H+)-ATPase (V-ATPase), a multisubunit enzyme composed of a peripheral complex (V1) that hydrolyzes ATP and a membrane integral complex (V0) that translocates protons. V-ATPase is responsible for acidifying and maintaining the pH of intracellular compartments and in some cell types, is targeted to the plasma membrane, where it is responsible for acidifying the extracellular environment. Subunit C is necessary for the assembly of the catalytic sector of the enzyme and is likely to have a specific function in its catalytic activity.</text>
</comment>
<dbReference type="SUPFAM" id="SSF118203">
    <property type="entry name" value="Vacuolar ATP synthase subunit C"/>
    <property type="match status" value="1"/>
</dbReference>
<dbReference type="FunFam" id="3.30.70.100:FF:000002">
    <property type="entry name" value="V-type proton ATPase subunit C"/>
    <property type="match status" value="1"/>
</dbReference>
<comment type="function">
    <text evidence="5">Subunit of the V1 complex of vacuolar(H+)-ATPase (V-ATPase), a multisubunit enzyme composed of a peripheral complex (V1) that hydrolyzes ATP and a membrane integral complex (V0) that translocates protons. V-ATPase is responsible for acidifying and maintaining the pH of intracellular compartments. Subunit C is necessary for the assembly of the catalytic sector of the enzyme and is likely to have a specific function in its catalytic activity. Reversibly leaves the enzyme after glucose depletion, causing the catalytic subcomplex V1 to detach from the V0 section.</text>
</comment>
<keyword evidence="4 6" id="KW-0406">Ion transport</keyword>
<dbReference type="Proteomes" id="UP001378960">
    <property type="component" value="Unassembled WGS sequence"/>
</dbReference>
<evidence type="ECO:0000256" key="3">
    <source>
        <dbReference type="ARBA" id="ARBA00022781"/>
    </source>
</evidence>
<keyword evidence="8" id="KW-1185">Reference proteome</keyword>
<dbReference type="InterPro" id="IPR036132">
    <property type="entry name" value="Vac_ATP_synth_c_sf"/>
</dbReference>
<dbReference type="Gene3D" id="1.20.1460.10">
    <property type="entry name" value="subunit c (vma5p) of the yeast v-atpase, domain 2"/>
    <property type="match status" value="1"/>
</dbReference>
<keyword evidence="2 6" id="KW-0813">Transport</keyword>
<name>A0AAV5QZP1_PICKL</name>
<dbReference type="InterPro" id="IPR004907">
    <property type="entry name" value="ATPase_V1-cplx_csu"/>
</dbReference>
<comment type="caution">
    <text evidence="7">The sequence shown here is derived from an EMBL/GenBank/DDBJ whole genome shotgun (WGS) entry which is preliminary data.</text>
</comment>
<dbReference type="PANTHER" id="PTHR10137">
    <property type="entry name" value="V-TYPE PROTON ATPASE SUBUNIT C"/>
    <property type="match status" value="1"/>
</dbReference>
<comment type="subunit">
    <text evidence="6">V-ATPase is a heteromultimeric enzyme composed of a peripheral catalytic V1 complex (components A to H) attached to an integral membrane V0 proton pore complex.</text>
</comment>